<feature type="compositionally biased region" description="Gly residues" evidence="2">
    <location>
        <begin position="2742"/>
        <end position="2752"/>
    </location>
</feature>
<reference evidence="6 7" key="1">
    <citation type="submission" date="2018-09" db="EMBL/GenBank/DDBJ databases">
        <title>Paenibacillus aracenensis nov. sp. isolated from a cave in southern Spain.</title>
        <authorList>
            <person name="Jurado V."/>
            <person name="Gutierrez-Patricio S."/>
            <person name="Gonzalez-Pimentel J.L."/>
            <person name="Miller A.Z."/>
            <person name="Laiz L."/>
            <person name="Saiz-Jimenez C."/>
        </authorList>
    </citation>
    <scope>NUCLEOTIDE SEQUENCE [LARGE SCALE GENOMIC DNA]</scope>
    <source>
        <strain evidence="6 7">DSM 22867</strain>
    </source>
</reference>
<feature type="domain" description="Fibronectin type-III" evidence="4">
    <location>
        <begin position="1081"/>
        <end position="1175"/>
    </location>
</feature>
<dbReference type="Pfam" id="PF07676">
    <property type="entry name" value="PD40"/>
    <property type="match status" value="2"/>
</dbReference>
<sequence length="3082" mass="333006">MKNRIRKRWSKGAAALLAAALLAGIALPPPAQAETRFPADMDAADLLRLNEAITAASGADGGMPIEASAVLPAQGQLELISESAAGHAGDSSSPSVSEDGRFVAFDSASAGIVEGDDNGFADVFLLDRETNAATMISRTDYGTAPSYDPVISMDGSYVLFASEAWNLVEEHDWDETINLYLYDRQSSTRQMVAKGVSPGKNKYAVSANGQFITFWSRADNGVKDDFNNNWDLFRKDVSTGRTVRITSHPYSAAEPAEQTMYSVSMSPDGNHIAFDSPQANLVEGDTNDAIDVFVYDYQSSAVERVSVSSSGGQGNAGSGSPSISADGRYVAYSSEASNLAEQSGGAFGIEIFVHDRKTKETKLIPSLPETEGEFKQAPAISAEGRLLTYEARQAGLQQIYVHDRTSGVTRLLSAGLTGDGGNADSMESFITNNGRYAMFASRSVNLSNHEDTEDMDVFLAELEGLPAAESPKWPESANVQVEQAGGSYAALSWTPVAGGDGSTIYKVMTVHDGYRRIAAITRSASALVRDLELAEPYTFEVAAGSESYVFGEKSLTVSTNTLLPETTPPGKPVHLNVTPVQGRLLVSWTDPPDLDLTGIILQWKKAEAAAYKEVFVLPGQQSQVLEGITNSRIYDVRVMAVDAEGNRSEGTHAQAKSMDGRVLERISVTETGEQLSPRTNENEQPRPASVDVSADGRYFVFSGRAHNLIPDADWGTAKQIYLYDRQTSALKVISRDRDGYLGFDDSWSPRISGNGRFIVYVTDASNLAGLIDSNLYGGIVLYDRDSDGNGIFDEQEGTAAELISPFTYWQDPEQLSFAEPAISDDGGKVAFRSAGEGGSESSLYVYDRSKSESGEEEGPLADPISKLALPQGSYSSPAMSANGEYLAVQTTAALDPNDTDGYNDVYVIRLSDLQAELASAIEGEMEGAMAQAAEPSISDDGQLVAFAYNEDEQTQRYGVYLYDLRTDEARSIAYSALGHSEHPALSGDGTVIAYTGYASDSPGFGTHVFAYDIPTGESSVISKSAEGSYGSGSSHHPALSSDGRIAAFVSSGDNLAAGDTNFTDDVFYTELKSSAAADTEPPVWPDGAEAAASGPTHQSVTISWPPASDQRGVVSYQIFNGNELAATASSSELSRAISGLQPETDYTFRIIAIDAAGNRSEALSVSVITGKAPEGGELALFDAKASAPVKYGSYAQIGDLLTVAFKGTAGYQASAVVHAVLEDGTAVEEAVDVTEQAASHYSGSFELKEGISEITGVEVRLTDGNRHKVQEAVMKTKVRVGGTVQILLAGEQPEWMDQGTLILSSQDRDRMAQAAIKLDGRDSYELRGLPAGPEGSGYRIVVKTASGEPVELVADQMTVHAGKRSAFTLEAKPIASLEGLLFAVGQSEAAAFVTAFVGGDMVYSSYGLTVNGGERYRIGGLHVGEEVTINVYPRSAELKQLQVTKVVEKPGSNVFDIELPERSRAVLRGQVVNQDGVPLRGAAVTAVQYGEAGYETRQAVTDVNGMYAMELYEGAARMTARYDYSTSSTEEVRLAAGQQNNHDIRMSVNVLPTVQLDVYTKHLDGDWVGPLSLDWRVLAHFGYRASLPERSQSGNLLTFFGKPGETVRICMNGRESGLPAACGSAILDERDISRIELRMEQRGAQASGRIETLGSIDRAQASIYKVDSEGKLSFVEERSIGLQFALSIDEPGQYQVVFSSSHYGMRSAVRGFEIAVGEVLNLGTIRLTSPGPYGGQAGNAITLASSEALPGELLQVRTSYVNRSSWTTENTRLVVPVPSGTELAPNSVTVNGMAAAAEMKDDHSFEIDLGDVASGKGGTAAYHLKIAEDYEGERISVTQHIRYRLEESEEDEWFGEAAAAVTRLRLDAPPVTGYRDPLISGIGPAGSIVRVFDGERPLGETVVTAGGLWRLRIHLTDAERKSAHRLRAEAELGARRWYTEESAVIFEHNYPEVTEVRMNQAGGRMVHIDPSQGVAVFPYVSSLQPFTVTLKFQEDERVRNVRAKIGNKEVQMSRSPDATYRAVISPTVLGPVYVRYDVRRGLEFDETSVQEEQLGNLPDAFEKMEETEVDVEQSPDNPLRMKASVGGTFLAKGEKVTMRSTVSYEPVNYVTTARDDVLLASTGLKLMGYSFDYAFSGNTFTYSISGYISEEDFMKAGGDKALQQLAAVSGSGEPMKGAVSTAAVNVRSIKINYRGTMEFAEKNFDRYEFYDDVKDTVENTDKLKQLEDVLGMIEAGCAPAAANQYRDWTDRIADRYMAQEAAKWAMIASSILFAPTTLGGSILVFFISEQIEDVMDDSIDSEIKDLKRHIAQDDRCEEEPEEKRKKVGDPKWIYDPSGYVYEVEPNNRMEGVTATALFWEESEQAWKPWDADWYGQQNPHLTDINGKYGWDVPEGKWKVVYAKEGYEPAESRELLVLPPHTDVNVAMESVLPPRALYAMAVSEGEAVDIVFDRHVDETTLSRLMLSATVQDESGEPAEIEGAIAAVDPVEYKGLKVSKRFRFTPAAALAPGQSVQIRIYAGAQSYNGIPMTEDSVLNVQMEDLPPGMAANAEADATANGVTITWTDPTDLDFDRVEVAWRSAGGTDDYSEPLVIQKGGGIAVIDGWTPGASYDVAVITVDAGGNRTKHQLTVTTPFLEPEPDLVPTRPVMNAAAEAQGTSLNVSWTDPAFAEDLVKVTLEWMKAGAEVSAGTMEVEPGVQKAVITGLAPDTSYDIIVKAWDEAGNPSTGFLLTERTGTAPPTGGGGDPGGTPGAPPPERSDETKIVVAPQGGLFEGFDGRLKLDIAEGAFPNGAHLQLRLDESVQPPDEEGWRLLSPAYRIQEESGQLPRKPILLTISDQALVRNDVKPNSMGVYRRNPQQPDQWEYMGGKIAAGGAAIEAYIDSPGTYAVLAYGHSFDDLNGHWSKPEVEALISRHIVNGVSSNLFAPERAVTRAEMVKMLITAIPSYMELPANEPALRYKDVAADAWYDELVHEATRLGLIRGNQGLFRPNDPITREEMAVLAMRFAELLGKSAKADEQSLERYADNGDISPWAAEAIAFATEAGLMRGVQEDRIVPNGTTTRAQAAAVLYRMLVFMEWI</sequence>
<dbReference type="PROSITE" id="PS51272">
    <property type="entry name" value="SLH"/>
    <property type="match status" value="3"/>
</dbReference>
<dbReference type="Pfam" id="PF13620">
    <property type="entry name" value="CarboxypepD_reg"/>
    <property type="match status" value="1"/>
</dbReference>
<evidence type="ECO:0000259" key="5">
    <source>
        <dbReference type="PROSITE" id="PS51272"/>
    </source>
</evidence>
<evidence type="ECO:0000256" key="3">
    <source>
        <dbReference type="SAM" id="SignalP"/>
    </source>
</evidence>
<feature type="compositionally biased region" description="Polar residues" evidence="2">
    <location>
        <begin position="670"/>
        <end position="679"/>
    </location>
</feature>
<dbReference type="Gene3D" id="2.60.40.1120">
    <property type="entry name" value="Carboxypeptidase-like, regulatory domain"/>
    <property type="match status" value="1"/>
</dbReference>
<evidence type="ECO:0000256" key="2">
    <source>
        <dbReference type="SAM" id="MobiDB-lite"/>
    </source>
</evidence>
<dbReference type="InterPro" id="IPR011042">
    <property type="entry name" value="6-blade_b-propeller_TolB-like"/>
</dbReference>
<dbReference type="Gene3D" id="2.60.40.10">
    <property type="entry name" value="Immunoglobulins"/>
    <property type="match status" value="4"/>
</dbReference>
<accession>A0A3A1UP18</accession>
<dbReference type="Pfam" id="PF00395">
    <property type="entry name" value="SLH"/>
    <property type="match status" value="3"/>
</dbReference>
<feature type="domain" description="Fibronectin type-III" evidence="4">
    <location>
        <begin position="2644"/>
        <end position="2741"/>
    </location>
</feature>
<feature type="domain" description="SLH" evidence="5">
    <location>
        <begin position="2893"/>
        <end position="2956"/>
    </location>
</feature>
<name>A0A3A1UP18_9BACL</name>
<dbReference type="RefSeq" id="WP_119602942.1">
    <property type="nucleotide sequence ID" value="NZ_QXQA01000024.1"/>
</dbReference>
<dbReference type="InterPro" id="IPR013783">
    <property type="entry name" value="Ig-like_fold"/>
</dbReference>
<dbReference type="EMBL" id="QXQA01000024">
    <property type="protein sequence ID" value="RIX47266.1"/>
    <property type="molecule type" value="Genomic_DNA"/>
</dbReference>
<proteinExistence type="inferred from homology"/>
<dbReference type="InterPro" id="IPR001119">
    <property type="entry name" value="SLH_dom"/>
</dbReference>
<gene>
    <name evidence="6" type="ORF">D3P08_25490</name>
</gene>
<dbReference type="SUPFAM" id="SSF49452">
    <property type="entry name" value="Starch-binding domain-like"/>
    <property type="match status" value="1"/>
</dbReference>
<dbReference type="PANTHER" id="PTHR36842">
    <property type="entry name" value="PROTEIN TOLB HOMOLOG"/>
    <property type="match status" value="1"/>
</dbReference>
<dbReference type="PROSITE" id="PS51318">
    <property type="entry name" value="TAT"/>
    <property type="match status" value="1"/>
</dbReference>
<dbReference type="PANTHER" id="PTHR36842:SF1">
    <property type="entry name" value="PROTEIN TOLB"/>
    <property type="match status" value="1"/>
</dbReference>
<dbReference type="Gene3D" id="2.120.10.30">
    <property type="entry name" value="TolB, C-terminal domain"/>
    <property type="match status" value="3"/>
</dbReference>
<dbReference type="InterPro" id="IPR006311">
    <property type="entry name" value="TAT_signal"/>
</dbReference>
<feature type="domain" description="SLH" evidence="5">
    <location>
        <begin position="2957"/>
        <end position="3019"/>
    </location>
</feature>
<feature type="region of interest" description="Disordered" evidence="2">
    <location>
        <begin position="828"/>
        <end position="866"/>
    </location>
</feature>
<dbReference type="GO" id="GO:0030246">
    <property type="term" value="F:carbohydrate binding"/>
    <property type="evidence" value="ECO:0007669"/>
    <property type="project" value="InterPro"/>
</dbReference>
<comment type="caution">
    <text evidence="6">The sequence shown here is derived from an EMBL/GenBank/DDBJ whole genome shotgun (WGS) entry which is preliminary data.</text>
</comment>
<evidence type="ECO:0000259" key="4">
    <source>
        <dbReference type="PROSITE" id="PS50853"/>
    </source>
</evidence>
<feature type="domain" description="Fibronectin type-III" evidence="4">
    <location>
        <begin position="475"/>
        <end position="564"/>
    </location>
</feature>
<keyword evidence="7" id="KW-1185">Reference proteome</keyword>
<evidence type="ECO:0000313" key="7">
    <source>
        <dbReference type="Proteomes" id="UP000266482"/>
    </source>
</evidence>
<feature type="region of interest" description="Disordered" evidence="2">
    <location>
        <begin position="2733"/>
        <end position="2762"/>
    </location>
</feature>
<dbReference type="SUPFAM" id="SSF49265">
    <property type="entry name" value="Fibronectin type III"/>
    <property type="match status" value="3"/>
</dbReference>
<comment type="similarity">
    <text evidence="1">Belongs to the TolB family.</text>
</comment>
<dbReference type="PROSITE" id="PS50853">
    <property type="entry name" value="FN3"/>
    <property type="match status" value="4"/>
</dbReference>
<dbReference type="InterPro" id="IPR011659">
    <property type="entry name" value="WD40"/>
</dbReference>
<dbReference type="InterPro" id="IPR013784">
    <property type="entry name" value="Carb-bd-like_fold"/>
</dbReference>
<organism evidence="6 7">
    <name type="scientific">Paenibacillus nanensis</name>
    <dbReference type="NCBI Taxonomy" id="393251"/>
    <lineage>
        <taxon>Bacteria</taxon>
        <taxon>Bacillati</taxon>
        <taxon>Bacillota</taxon>
        <taxon>Bacilli</taxon>
        <taxon>Bacillales</taxon>
        <taxon>Paenibacillaceae</taxon>
        <taxon>Paenibacillus</taxon>
    </lineage>
</organism>
<dbReference type="InterPro" id="IPR036116">
    <property type="entry name" value="FN3_sf"/>
</dbReference>
<dbReference type="Proteomes" id="UP000266482">
    <property type="component" value="Unassembled WGS sequence"/>
</dbReference>
<dbReference type="Pfam" id="PF00041">
    <property type="entry name" value="fn3"/>
    <property type="match status" value="1"/>
</dbReference>
<feature type="chain" id="PRO_5017237390" evidence="3">
    <location>
        <begin position="34"/>
        <end position="3082"/>
    </location>
</feature>
<dbReference type="CDD" id="cd00063">
    <property type="entry name" value="FN3"/>
    <property type="match status" value="3"/>
</dbReference>
<feature type="domain" description="Fibronectin type-III" evidence="4">
    <location>
        <begin position="568"/>
        <end position="660"/>
    </location>
</feature>
<feature type="region of interest" description="Disordered" evidence="2">
    <location>
        <begin position="1077"/>
        <end position="1099"/>
    </location>
</feature>
<evidence type="ECO:0000256" key="1">
    <source>
        <dbReference type="ARBA" id="ARBA00009820"/>
    </source>
</evidence>
<dbReference type="SMART" id="SM00060">
    <property type="entry name" value="FN3"/>
    <property type="match status" value="5"/>
</dbReference>
<dbReference type="InterPro" id="IPR003961">
    <property type="entry name" value="FN3_dom"/>
</dbReference>
<feature type="region of interest" description="Disordered" evidence="2">
    <location>
        <begin position="670"/>
        <end position="689"/>
    </location>
</feature>
<evidence type="ECO:0000313" key="6">
    <source>
        <dbReference type="EMBL" id="RIX47266.1"/>
    </source>
</evidence>
<protein>
    <submittedName>
        <fullName evidence="6">Uncharacterized protein</fullName>
    </submittedName>
</protein>
<dbReference type="OrthoDB" id="1813813at2"/>
<feature type="domain" description="SLH" evidence="5">
    <location>
        <begin position="3023"/>
        <end position="3082"/>
    </location>
</feature>
<dbReference type="SUPFAM" id="SSF82171">
    <property type="entry name" value="DPP6 N-terminal domain-like"/>
    <property type="match status" value="2"/>
</dbReference>
<feature type="signal peptide" evidence="3">
    <location>
        <begin position="1"/>
        <end position="33"/>
    </location>
</feature>
<keyword evidence="3" id="KW-0732">Signal</keyword>